<name>A0A919GTY9_9ACTN</name>
<reference evidence="2" key="1">
    <citation type="submission" date="2020-09" db="EMBL/GenBank/DDBJ databases">
        <title>Whole genome shotgun sequence of Streptomyces xanthophaeus NBRC 12829.</title>
        <authorList>
            <person name="Komaki H."/>
            <person name="Tamura T."/>
        </authorList>
    </citation>
    <scope>NUCLEOTIDE SEQUENCE</scope>
    <source>
        <strain evidence="2">NBRC 12829</strain>
    </source>
</reference>
<dbReference type="AlphaFoldDB" id="A0A919GTY9"/>
<sequence>MGALMMTRSRRRREKLRAAAEAAQQPQHQDPVGADPSPVRALADQILSEAPPSCPSAPYSGEPPAWMVHPTPVFDGAGNPTAWVDEQPLRLWEGRRGQAAYELQREDQRDRLRQAGHGHPEQPWPGYRQDDPTTRTNGYINHLTIRKTVEQRQRLGWVLPWNRTAPPKRPDEKELPEAECGWAPWSYS</sequence>
<dbReference type="EMBL" id="BNEE01000004">
    <property type="protein sequence ID" value="GHI84130.1"/>
    <property type="molecule type" value="Genomic_DNA"/>
</dbReference>
<accession>A0A919GTY9</accession>
<feature type="region of interest" description="Disordered" evidence="1">
    <location>
        <begin position="113"/>
        <end position="134"/>
    </location>
</feature>
<organism evidence="2 3">
    <name type="scientific">Streptomyces xanthophaeus</name>
    <dbReference type="NCBI Taxonomy" id="67385"/>
    <lineage>
        <taxon>Bacteria</taxon>
        <taxon>Bacillati</taxon>
        <taxon>Actinomycetota</taxon>
        <taxon>Actinomycetes</taxon>
        <taxon>Kitasatosporales</taxon>
        <taxon>Streptomycetaceae</taxon>
        <taxon>Streptomyces</taxon>
    </lineage>
</organism>
<proteinExistence type="predicted"/>
<feature type="region of interest" description="Disordered" evidence="1">
    <location>
        <begin position="1"/>
        <end position="38"/>
    </location>
</feature>
<evidence type="ECO:0000313" key="3">
    <source>
        <dbReference type="Proteomes" id="UP000600026"/>
    </source>
</evidence>
<evidence type="ECO:0000313" key="2">
    <source>
        <dbReference type="EMBL" id="GHI84130.1"/>
    </source>
</evidence>
<evidence type="ECO:0000256" key="1">
    <source>
        <dbReference type="SAM" id="MobiDB-lite"/>
    </source>
</evidence>
<dbReference type="Proteomes" id="UP000600026">
    <property type="component" value="Unassembled WGS sequence"/>
</dbReference>
<keyword evidence="3" id="KW-1185">Reference proteome</keyword>
<gene>
    <name evidence="2" type="ORF">Sxan_14940</name>
</gene>
<comment type="caution">
    <text evidence="2">The sequence shown here is derived from an EMBL/GenBank/DDBJ whole genome shotgun (WGS) entry which is preliminary data.</text>
</comment>
<feature type="region of interest" description="Disordered" evidence="1">
    <location>
        <begin position="161"/>
        <end position="188"/>
    </location>
</feature>
<protein>
    <submittedName>
        <fullName evidence="2">Uncharacterized protein</fullName>
    </submittedName>
</protein>